<gene>
    <name evidence="1" type="ORF">Pfra01_002479600</name>
</gene>
<dbReference type="EMBL" id="BSXT01004432">
    <property type="protein sequence ID" value="GMF57866.1"/>
    <property type="molecule type" value="Genomic_DNA"/>
</dbReference>
<dbReference type="PANTHER" id="PTHR11439:SF440">
    <property type="entry name" value="INTEGRASE CATALYTIC DOMAIN-CONTAINING PROTEIN"/>
    <property type="match status" value="1"/>
</dbReference>
<dbReference type="Proteomes" id="UP001165121">
    <property type="component" value="Unassembled WGS sequence"/>
</dbReference>
<organism evidence="1 2">
    <name type="scientific">Phytophthora fragariaefolia</name>
    <dbReference type="NCBI Taxonomy" id="1490495"/>
    <lineage>
        <taxon>Eukaryota</taxon>
        <taxon>Sar</taxon>
        <taxon>Stramenopiles</taxon>
        <taxon>Oomycota</taxon>
        <taxon>Peronosporomycetes</taxon>
        <taxon>Peronosporales</taxon>
        <taxon>Peronosporaceae</taxon>
        <taxon>Phytophthora</taxon>
    </lineage>
</organism>
<keyword evidence="2" id="KW-1185">Reference proteome</keyword>
<protein>
    <submittedName>
        <fullName evidence="1">Unnamed protein product</fullName>
    </submittedName>
</protein>
<name>A0A9W6YBB3_9STRA</name>
<accession>A0A9W6YBB3</accession>
<comment type="caution">
    <text evidence="1">The sequence shown here is derived from an EMBL/GenBank/DDBJ whole genome shotgun (WGS) entry which is preliminary data.</text>
</comment>
<reference evidence="1" key="1">
    <citation type="submission" date="2023-04" db="EMBL/GenBank/DDBJ databases">
        <title>Phytophthora fragariaefolia NBRC 109709.</title>
        <authorList>
            <person name="Ichikawa N."/>
            <person name="Sato H."/>
            <person name="Tonouchi N."/>
        </authorList>
    </citation>
    <scope>NUCLEOTIDE SEQUENCE</scope>
    <source>
        <strain evidence="1">NBRC 109709</strain>
    </source>
</reference>
<dbReference type="PANTHER" id="PTHR11439">
    <property type="entry name" value="GAG-POL-RELATED RETROTRANSPOSON"/>
    <property type="match status" value="1"/>
</dbReference>
<dbReference type="AlphaFoldDB" id="A0A9W6YBB3"/>
<evidence type="ECO:0000313" key="1">
    <source>
        <dbReference type="EMBL" id="GMF57866.1"/>
    </source>
</evidence>
<proteinExistence type="predicted"/>
<sequence length="158" mass="17832">MALKSAFKMKELGEVKFILGMEIDHARMAGTLMIKKMCYIDDVTSRFNQKDAKVVVNLCESGVMLTKMQPLTTNAELEDMTTKLYRSLIGCLLYIATCTRPDVVFIVTQLSQFFEDPGQQHGKASVHVLRYLTTTKDTRIVYNGNYGKVVLKAYTDAD</sequence>
<dbReference type="OrthoDB" id="114355at2759"/>
<evidence type="ECO:0000313" key="2">
    <source>
        <dbReference type="Proteomes" id="UP001165121"/>
    </source>
</evidence>